<evidence type="ECO:0000256" key="3">
    <source>
        <dbReference type="ARBA" id="ARBA00023002"/>
    </source>
</evidence>
<evidence type="ECO:0000256" key="1">
    <source>
        <dbReference type="ARBA" id="ARBA00001961"/>
    </source>
</evidence>
<dbReference type="InterPro" id="IPR006620">
    <property type="entry name" value="Pro_4_hyd_alph"/>
</dbReference>
<dbReference type="EMBL" id="CP023068">
    <property type="protein sequence ID" value="ASY65937.1"/>
    <property type="molecule type" value="Genomic_DNA"/>
</dbReference>
<keyword evidence="5" id="KW-0614">Plasmid</keyword>
<evidence type="ECO:0000313" key="5">
    <source>
        <dbReference type="EMBL" id="ASY65937.1"/>
    </source>
</evidence>
<dbReference type="eggNOG" id="COG3751">
    <property type="taxonomic scope" value="Bacteria"/>
</dbReference>
<dbReference type="SMART" id="SM00702">
    <property type="entry name" value="P4Hc"/>
    <property type="match status" value="1"/>
</dbReference>
<dbReference type="RefSeq" id="WP_083846289.1">
    <property type="nucleotide sequence ID" value="NZ_AJQT01000140.1"/>
</dbReference>
<feature type="domain" description="Prolyl 4-hydroxylase alpha subunit" evidence="4">
    <location>
        <begin position="36"/>
        <end position="222"/>
    </location>
</feature>
<dbReference type="Pfam" id="PF13640">
    <property type="entry name" value="2OG-FeII_Oxy_3"/>
    <property type="match status" value="1"/>
</dbReference>
<keyword evidence="3" id="KW-0560">Oxidoreductase</keyword>
<organism evidence="5 6">
    <name type="scientific">Sinorhizobium sojae CCBAU 05684</name>
    <dbReference type="NCBI Taxonomy" id="716928"/>
    <lineage>
        <taxon>Bacteria</taxon>
        <taxon>Pseudomonadati</taxon>
        <taxon>Pseudomonadota</taxon>
        <taxon>Alphaproteobacteria</taxon>
        <taxon>Hyphomicrobiales</taxon>
        <taxon>Rhizobiaceae</taxon>
        <taxon>Sinorhizobium/Ensifer group</taxon>
        <taxon>Sinorhizobium</taxon>
    </lineage>
</organism>
<accession>A0A249PJM0</accession>
<keyword evidence="6" id="KW-1185">Reference proteome</keyword>
<name>A0A249PJM0_9HYPH</name>
<dbReference type="GO" id="GO:0031418">
    <property type="term" value="F:L-ascorbic acid binding"/>
    <property type="evidence" value="ECO:0007669"/>
    <property type="project" value="InterPro"/>
</dbReference>
<dbReference type="KEGG" id="esj:SJ05684_b49550"/>
<evidence type="ECO:0000256" key="2">
    <source>
        <dbReference type="ARBA" id="ARBA00022964"/>
    </source>
</evidence>
<geneLocation type="plasmid" evidence="6">
    <name>psj05684b</name>
</geneLocation>
<dbReference type="InterPro" id="IPR044862">
    <property type="entry name" value="Pro_4_hyd_alph_FE2OG_OXY"/>
</dbReference>
<dbReference type="GO" id="GO:0051213">
    <property type="term" value="F:dioxygenase activity"/>
    <property type="evidence" value="ECO:0007669"/>
    <property type="project" value="UniProtKB-KW"/>
</dbReference>
<dbReference type="GO" id="GO:0005506">
    <property type="term" value="F:iron ion binding"/>
    <property type="evidence" value="ECO:0007669"/>
    <property type="project" value="InterPro"/>
</dbReference>
<dbReference type="Proteomes" id="UP000217211">
    <property type="component" value="Plasmid pSJ05684b"/>
</dbReference>
<dbReference type="GO" id="GO:0016705">
    <property type="term" value="F:oxidoreductase activity, acting on paired donors, with incorporation or reduction of molecular oxygen"/>
    <property type="evidence" value="ECO:0007669"/>
    <property type="project" value="InterPro"/>
</dbReference>
<dbReference type="Gene3D" id="2.60.120.620">
    <property type="entry name" value="q2cbj1_9rhob like domain"/>
    <property type="match status" value="1"/>
</dbReference>
<proteinExistence type="predicted"/>
<keyword evidence="2" id="KW-0223">Dioxygenase</keyword>
<protein>
    <recommendedName>
        <fullName evidence="4">Prolyl 4-hydroxylase alpha subunit domain-containing protein</fullName>
    </recommendedName>
</protein>
<dbReference type="STRING" id="716928.GCA_000261485_05415"/>
<dbReference type="OrthoDB" id="9783171at2"/>
<sequence>MVYLYEMNEKNGLISAEIDRDKGSELNQAFRTAEPCPFIVIDNFLPPSLLETCLDEFPTSDKAEEKFDRSQERLKESFNPDTLPPKIRELFYSFNSRPFIRLVENITGIKGLIPDPYFAGAGLHRLSQGGHLSIHADFNHHKPMNLERRVNVLIYLNKDWRPEYGGLFELWDQGMTKCHHSILPSFNRCVIFNTTLESMHGNPQPVNHPDGVPRRSIALYYYTATWDETKRDATTQFRVRPGTADRTDWRTKISEMATDLAPPLVMRNYRRLKKRLAGVY</sequence>
<comment type="cofactor">
    <cofactor evidence="1">
        <name>L-ascorbate</name>
        <dbReference type="ChEBI" id="CHEBI:38290"/>
    </cofactor>
</comment>
<gene>
    <name evidence="5" type="ORF">SJ05684_b49550</name>
</gene>
<dbReference type="AlphaFoldDB" id="A0A249PJM0"/>
<evidence type="ECO:0000259" key="4">
    <source>
        <dbReference type="SMART" id="SM00702"/>
    </source>
</evidence>
<evidence type="ECO:0000313" key="6">
    <source>
        <dbReference type="Proteomes" id="UP000217211"/>
    </source>
</evidence>
<reference evidence="5 6" key="1">
    <citation type="submission" date="2017-08" db="EMBL/GenBank/DDBJ databases">
        <title>Multipartite genome sequences of Sinorhizobium species nodulating soybeans.</title>
        <authorList>
            <person name="Tian C.F."/>
        </authorList>
    </citation>
    <scope>NUCLEOTIDE SEQUENCE [LARGE SCALE GENOMIC DNA]</scope>
    <source>
        <strain evidence="5 6">CCBAU 05684</strain>
        <plasmid evidence="6">psj05684b</plasmid>
    </source>
</reference>